<sequence>MPETLGTFKFIGPLLRRKTHYRCHPAKHLLLAFWLLDGEANHYLAKIPKEKGRHLDISKERYGQEQLVLEFLEDGCSMRKIESTVGRSRSYIRHVAEIHGIPHGTNSMVYPEEIRRKVIALATIGMHRKTISSKTGVGVGYVEMVISNTPGLSQLRRDLRHQKKIEAAVEELTKIRSKHPGWLRKDIKSHCAASYFAIYNEDKELLETLLPPKTKPLPPGKNWQKEDARLSKALRALDLKPKTSLSEIDHLIVGHGFLLKHLNNLPLTASTLREMGVL</sequence>
<comment type="caution">
    <text evidence="1">The sequence shown here is derived from an EMBL/GenBank/DDBJ whole genome shotgun (WGS) entry which is preliminary data.</text>
</comment>
<name>A0A9X2HWY5_9GAMM</name>
<organism evidence="1 2">
    <name type="scientific">Gilvimarinus xylanilyticus</name>
    <dbReference type="NCBI Taxonomy" id="2944139"/>
    <lineage>
        <taxon>Bacteria</taxon>
        <taxon>Pseudomonadati</taxon>
        <taxon>Pseudomonadota</taxon>
        <taxon>Gammaproteobacteria</taxon>
        <taxon>Cellvibrionales</taxon>
        <taxon>Cellvibrionaceae</taxon>
        <taxon>Gilvimarinus</taxon>
    </lineage>
</organism>
<evidence type="ECO:0000313" key="2">
    <source>
        <dbReference type="Proteomes" id="UP001139319"/>
    </source>
</evidence>
<keyword evidence="2" id="KW-1185">Reference proteome</keyword>
<dbReference type="EMBL" id="JAMFTH010000003">
    <property type="protein sequence ID" value="MCP8899913.1"/>
    <property type="molecule type" value="Genomic_DNA"/>
</dbReference>
<reference evidence="1" key="2">
    <citation type="submission" date="2023-01" db="EMBL/GenBank/DDBJ databases">
        <title>Gilvimarinus xylanilyticus HB14 isolated from Caulerpa lentillifera aquaculture base in Hainan, China.</title>
        <authorList>
            <person name="Zhang Y.-J."/>
        </authorList>
    </citation>
    <scope>NUCLEOTIDE SEQUENCE</scope>
    <source>
        <strain evidence="1">HB14</strain>
    </source>
</reference>
<reference evidence="1" key="1">
    <citation type="submission" date="2022-05" db="EMBL/GenBank/DDBJ databases">
        <authorList>
            <person name="Sun H.-N."/>
        </authorList>
    </citation>
    <scope>NUCLEOTIDE SEQUENCE</scope>
    <source>
        <strain evidence="1">HB14</strain>
    </source>
</reference>
<gene>
    <name evidence="1" type="ORF">M6D89_11445</name>
</gene>
<accession>A0A9X2HWY5</accession>
<evidence type="ECO:0000313" key="1">
    <source>
        <dbReference type="EMBL" id="MCP8899913.1"/>
    </source>
</evidence>
<protein>
    <submittedName>
        <fullName evidence="1">Uncharacterized protein</fullName>
    </submittedName>
</protein>
<dbReference type="Proteomes" id="UP001139319">
    <property type="component" value="Unassembled WGS sequence"/>
</dbReference>
<dbReference type="AlphaFoldDB" id="A0A9X2HWY5"/>
<proteinExistence type="predicted"/>